<dbReference type="GO" id="GO:0051259">
    <property type="term" value="P:protein complex oligomerization"/>
    <property type="evidence" value="ECO:0007669"/>
    <property type="project" value="InterPro"/>
</dbReference>
<dbReference type="OrthoDB" id="7849731at2"/>
<evidence type="ECO:0000256" key="1">
    <source>
        <dbReference type="ARBA" id="ARBA00022490"/>
    </source>
</evidence>
<dbReference type="InterPro" id="IPR036411">
    <property type="entry name" value="TorD-like_sf"/>
</dbReference>
<dbReference type="HAMAP" id="MF_01150">
    <property type="entry name" value="TorD"/>
    <property type="match status" value="1"/>
</dbReference>
<organism evidence="3 4">
    <name type="scientific">Thauera phenylacetica B4P</name>
    <dbReference type="NCBI Taxonomy" id="1234382"/>
    <lineage>
        <taxon>Bacteria</taxon>
        <taxon>Pseudomonadati</taxon>
        <taxon>Pseudomonadota</taxon>
        <taxon>Betaproteobacteria</taxon>
        <taxon>Rhodocyclales</taxon>
        <taxon>Zoogloeaceae</taxon>
        <taxon>Thauera</taxon>
    </lineage>
</organism>
<evidence type="ECO:0000313" key="4">
    <source>
        <dbReference type="Proteomes" id="UP000013047"/>
    </source>
</evidence>
<sequence length="246" mass="25996">MDKHAQTGAVAAPGAADVADAAPLSPAEWQFASTQRAGLYGWFARLYAEEVSEQMFRSHFADKGFAPFAGLAELGLEAEAQRLDAAIATLRAEQLPRLELAADFAQLFLLDGKTSALPYASAYAGTDSASPLFGAAEARMRDFLAASGLSIQADFREPADHLAVPLALMAELAGAASSTEDIPTAAATQADFLRTAVLDWLPRFVERCQQALPRFDVYPALAALLLGFVRADLAFLEDVGGTAAVS</sequence>
<dbReference type="SUPFAM" id="SSF89155">
    <property type="entry name" value="TorD-like"/>
    <property type="match status" value="1"/>
</dbReference>
<evidence type="ECO:0000313" key="3">
    <source>
        <dbReference type="EMBL" id="ENO97993.1"/>
    </source>
</evidence>
<dbReference type="InterPro" id="IPR023069">
    <property type="entry name" value="Chaperone_TorD"/>
</dbReference>
<keyword evidence="2" id="KW-0143">Chaperone</keyword>
<gene>
    <name evidence="3" type="ORF">C667_06014</name>
</gene>
<dbReference type="InterPro" id="IPR020945">
    <property type="entry name" value="DMSO/NO3_reduct_chaperone"/>
</dbReference>
<protein>
    <submittedName>
        <fullName evidence="3">Cytoplasmic chaperone TorD family protein</fullName>
    </submittedName>
</protein>
<dbReference type="RefSeq" id="WP_004358475.1">
    <property type="nucleotide sequence ID" value="NZ_AMXF01000025.1"/>
</dbReference>
<dbReference type="InterPro" id="IPR036386">
    <property type="entry name" value="HscB_C_sf"/>
</dbReference>
<keyword evidence="1" id="KW-0963">Cytoplasm</keyword>
<accession>N6ZUJ1</accession>
<dbReference type="PANTHER" id="PTHR34227:SF11">
    <property type="entry name" value="CHAPERONE PROTEIN TORD"/>
    <property type="match status" value="1"/>
</dbReference>
<reference evidence="3 4" key="1">
    <citation type="submission" date="2012-09" db="EMBL/GenBank/DDBJ databases">
        <title>Draft Genome Sequences of 6 Strains from Genus Thauera.</title>
        <authorList>
            <person name="Liu B."/>
            <person name="Shapleigh J.P."/>
            <person name="Frostegard A.H."/>
        </authorList>
    </citation>
    <scope>NUCLEOTIDE SEQUENCE [LARGE SCALE GENOMIC DNA]</scope>
    <source>
        <strain evidence="3 4">B4P</strain>
    </source>
</reference>
<dbReference type="NCBIfam" id="NF003442">
    <property type="entry name" value="PRK04976.1"/>
    <property type="match status" value="1"/>
</dbReference>
<dbReference type="Pfam" id="PF02613">
    <property type="entry name" value="Nitrate_red_del"/>
    <property type="match status" value="1"/>
</dbReference>
<proteinExistence type="inferred from homology"/>
<dbReference type="PANTHER" id="PTHR34227">
    <property type="entry name" value="CHAPERONE PROTEIN YCDY"/>
    <property type="match status" value="1"/>
</dbReference>
<dbReference type="InterPro" id="IPR050289">
    <property type="entry name" value="TorD/DmsD_chaperones"/>
</dbReference>
<dbReference type="Gene3D" id="1.20.1280.20">
    <property type="entry name" value="HscB, C-terminal domain"/>
    <property type="match status" value="1"/>
</dbReference>
<dbReference type="EMBL" id="AMXF01000025">
    <property type="protein sequence ID" value="ENO97993.1"/>
    <property type="molecule type" value="Genomic_DNA"/>
</dbReference>
<comment type="caution">
    <text evidence="3">The sequence shown here is derived from an EMBL/GenBank/DDBJ whole genome shotgun (WGS) entry which is preliminary data.</text>
</comment>
<dbReference type="AlphaFoldDB" id="N6ZUJ1"/>
<dbReference type="Gene3D" id="1.20.120.1820">
    <property type="match status" value="1"/>
</dbReference>
<dbReference type="Proteomes" id="UP000013047">
    <property type="component" value="Unassembled WGS sequence"/>
</dbReference>
<keyword evidence="4" id="KW-1185">Reference proteome</keyword>
<evidence type="ECO:0000256" key="2">
    <source>
        <dbReference type="ARBA" id="ARBA00023186"/>
    </source>
</evidence>
<name>N6ZUJ1_9RHOO</name>